<dbReference type="InterPro" id="IPR019478">
    <property type="entry name" value="Sirohaem_synthase_dimer_dom"/>
</dbReference>
<dbReference type="Proteomes" id="UP000321746">
    <property type="component" value="Unassembled WGS sequence"/>
</dbReference>
<evidence type="ECO:0000256" key="7">
    <source>
        <dbReference type="ARBA" id="ARBA00023002"/>
    </source>
</evidence>
<dbReference type="GO" id="GO:0051266">
    <property type="term" value="F:sirohydrochlorin ferrochelatase activity"/>
    <property type="evidence" value="ECO:0007669"/>
    <property type="project" value="InterPro"/>
</dbReference>
<feature type="domain" description="Sirohaem synthase dimerisation" evidence="18">
    <location>
        <begin position="167"/>
        <end position="221"/>
    </location>
</feature>
<keyword evidence="10" id="KW-0627">Porphyrin biosynthesis</keyword>
<dbReference type="EMBL" id="BJYG01000008">
    <property type="protein sequence ID" value="GEN62760.1"/>
    <property type="molecule type" value="Genomic_DNA"/>
</dbReference>
<dbReference type="NCBIfam" id="NF004790">
    <property type="entry name" value="PRK06136.1"/>
    <property type="match status" value="1"/>
</dbReference>
<dbReference type="InterPro" id="IPR050161">
    <property type="entry name" value="Siro_Cobalamin_biosynth"/>
</dbReference>
<feature type="active site" description="Proton donor" evidence="15">
    <location>
        <position position="284"/>
    </location>
</feature>
<keyword evidence="9" id="KW-0456">Lyase</keyword>
<dbReference type="Pfam" id="PF13241">
    <property type="entry name" value="NAD_binding_7"/>
    <property type="match status" value="1"/>
</dbReference>
<evidence type="ECO:0000256" key="4">
    <source>
        <dbReference type="ARBA" id="ARBA00022603"/>
    </source>
</evidence>
<dbReference type="Pfam" id="PF10414">
    <property type="entry name" value="CysG_dimeriser"/>
    <property type="match status" value="1"/>
</dbReference>
<evidence type="ECO:0000256" key="11">
    <source>
        <dbReference type="ARBA" id="ARBA00023268"/>
    </source>
</evidence>
<comment type="catalytic activity">
    <reaction evidence="13">
        <text>precorrin-2 + NAD(+) = sirohydrochlorin + NADH + 2 H(+)</text>
        <dbReference type="Rhea" id="RHEA:15613"/>
        <dbReference type="ChEBI" id="CHEBI:15378"/>
        <dbReference type="ChEBI" id="CHEBI:57540"/>
        <dbReference type="ChEBI" id="CHEBI:57945"/>
        <dbReference type="ChEBI" id="CHEBI:58351"/>
        <dbReference type="ChEBI" id="CHEBI:58827"/>
        <dbReference type="EC" id="1.3.1.76"/>
    </reaction>
</comment>
<evidence type="ECO:0000313" key="20">
    <source>
        <dbReference type="EMBL" id="GEN62760.1"/>
    </source>
</evidence>
<dbReference type="CDD" id="cd11642">
    <property type="entry name" value="SUMT"/>
    <property type="match status" value="1"/>
</dbReference>
<keyword evidence="21" id="KW-1185">Reference proteome</keyword>
<evidence type="ECO:0000313" key="21">
    <source>
        <dbReference type="Proteomes" id="UP000321746"/>
    </source>
</evidence>
<dbReference type="GO" id="GO:0009236">
    <property type="term" value="P:cobalamin biosynthetic process"/>
    <property type="evidence" value="ECO:0007669"/>
    <property type="project" value="UniProtKB-KW"/>
</dbReference>
<keyword evidence="7" id="KW-0560">Oxidoreductase</keyword>
<dbReference type="OrthoDB" id="9815856at2"/>
<dbReference type="InterPro" id="IPR006367">
    <property type="entry name" value="Sirohaem_synthase_N"/>
</dbReference>
<evidence type="ECO:0000256" key="12">
    <source>
        <dbReference type="ARBA" id="ARBA00025705"/>
    </source>
</evidence>
<evidence type="ECO:0000256" key="9">
    <source>
        <dbReference type="ARBA" id="ARBA00023239"/>
    </source>
</evidence>
<dbReference type="InterPro" id="IPR037115">
    <property type="entry name" value="Sirohaem_synt_dimer_dom_sf"/>
</dbReference>
<evidence type="ECO:0000256" key="2">
    <source>
        <dbReference type="ARBA" id="ARBA00005879"/>
    </source>
</evidence>
<dbReference type="PROSITE" id="PS00840">
    <property type="entry name" value="SUMT_2"/>
    <property type="match status" value="1"/>
</dbReference>
<evidence type="ECO:0000256" key="10">
    <source>
        <dbReference type="ARBA" id="ARBA00023244"/>
    </source>
</evidence>
<evidence type="ECO:0000259" key="18">
    <source>
        <dbReference type="Pfam" id="PF10414"/>
    </source>
</evidence>
<reference evidence="20 21" key="1">
    <citation type="submission" date="2019-07" db="EMBL/GenBank/DDBJ databases">
        <title>Whole genome shotgun sequence of Acetobacter oeni NBRC 105207.</title>
        <authorList>
            <person name="Hosoyama A."/>
            <person name="Uohara A."/>
            <person name="Ohji S."/>
            <person name="Ichikawa N."/>
        </authorList>
    </citation>
    <scope>NUCLEOTIDE SEQUENCE [LARGE SCALE GENOMIC DNA]</scope>
    <source>
        <strain evidence="20 21">NBRC 105207</strain>
    </source>
</reference>
<dbReference type="InterPro" id="IPR006366">
    <property type="entry name" value="CobA/CysG_C"/>
</dbReference>
<dbReference type="AlphaFoldDB" id="A0A511XIJ0"/>
<evidence type="ECO:0000256" key="5">
    <source>
        <dbReference type="ARBA" id="ARBA00022679"/>
    </source>
</evidence>
<evidence type="ECO:0000256" key="14">
    <source>
        <dbReference type="ARBA" id="ARBA00060548"/>
    </source>
</evidence>
<dbReference type="InterPro" id="IPR014776">
    <property type="entry name" value="4pyrrole_Mease_sub2"/>
</dbReference>
<dbReference type="InterPro" id="IPR012409">
    <property type="entry name" value="Sirohaem_synth"/>
</dbReference>
<comment type="pathway">
    <text evidence="1">Porphyrin-containing compound metabolism; siroheme biosynthesis; sirohydrochlorin from precorrin-2: step 1/1.</text>
</comment>
<feature type="domain" description="Siroheme synthase central" evidence="19">
    <location>
        <begin position="140"/>
        <end position="161"/>
    </location>
</feature>
<dbReference type="NCBIfam" id="TIGR01470">
    <property type="entry name" value="cysG_Nterm"/>
    <property type="match status" value="1"/>
</dbReference>
<dbReference type="GO" id="GO:0032259">
    <property type="term" value="P:methylation"/>
    <property type="evidence" value="ECO:0007669"/>
    <property type="project" value="UniProtKB-KW"/>
</dbReference>
<dbReference type="Pfam" id="PF14824">
    <property type="entry name" value="Sirohm_synth_M"/>
    <property type="match status" value="1"/>
</dbReference>
<dbReference type="UniPathway" id="UPA00262">
    <property type="reaction ID" value="UER00211"/>
</dbReference>
<dbReference type="NCBIfam" id="TIGR01469">
    <property type="entry name" value="cobA_cysG_Cterm"/>
    <property type="match status" value="1"/>
</dbReference>
<dbReference type="PANTHER" id="PTHR45790">
    <property type="entry name" value="SIROHEME SYNTHASE-RELATED"/>
    <property type="match status" value="1"/>
</dbReference>
<dbReference type="Gene3D" id="3.40.50.720">
    <property type="entry name" value="NAD(P)-binding Rossmann-like Domain"/>
    <property type="match status" value="1"/>
</dbReference>
<evidence type="ECO:0000256" key="8">
    <source>
        <dbReference type="ARBA" id="ARBA00023027"/>
    </source>
</evidence>
<comment type="pathway">
    <text evidence="12">Porphyrin-containing compound metabolism; siroheme biosynthesis; precorrin-2 from uroporphyrinogen III: step 1/1.</text>
</comment>
<keyword evidence="11" id="KW-0511">Multifunctional enzyme</keyword>
<evidence type="ECO:0000256" key="3">
    <source>
        <dbReference type="ARBA" id="ARBA00022573"/>
    </source>
</evidence>
<dbReference type="GO" id="GO:0019354">
    <property type="term" value="P:siroheme biosynthetic process"/>
    <property type="evidence" value="ECO:0007669"/>
    <property type="project" value="UniProtKB-UniPathway"/>
</dbReference>
<dbReference type="PIRSF" id="PIRSF036426">
    <property type="entry name" value="Sirohaem_synth"/>
    <property type="match status" value="1"/>
</dbReference>
<comment type="caution">
    <text evidence="20">The sequence shown here is derived from an EMBL/GenBank/DDBJ whole genome shotgun (WGS) entry which is preliminary data.</text>
</comment>
<evidence type="ECO:0000256" key="15">
    <source>
        <dbReference type="PIRSR" id="PIRSR036426-1"/>
    </source>
</evidence>
<dbReference type="InterPro" id="IPR035996">
    <property type="entry name" value="4pyrrol_Methylase_sf"/>
</dbReference>
<comment type="similarity">
    <text evidence="2 16">Belongs to the precorrin methyltransferase family.</text>
</comment>
<dbReference type="Gene3D" id="3.40.1010.10">
    <property type="entry name" value="Cobalt-precorrin-4 Transmethylase, Domain 1"/>
    <property type="match status" value="1"/>
</dbReference>
<keyword evidence="3" id="KW-0169">Cobalamin biosynthesis</keyword>
<proteinExistence type="inferred from homology"/>
<dbReference type="SUPFAM" id="SSF75615">
    <property type="entry name" value="Siroheme synthase middle domains-like"/>
    <property type="match status" value="1"/>
</dbReference>
<evidence type="ECO:0000256" key="13">
    <source>
        <dbReference type="ARBA" id="ARBA00047561"/>
    </source>
</evidence>
<keyword evidence="8" id="KW-0520">NAD</keyword>
<dbReference type="InterPro" id="IPR000878">
    <property type="entry name" value="4pyrrol_Mease"/>
</dbReference>
<dbReference type="PANTHER" id="PTHR45790:SF1">
    <property type="entry name" value="SIROHEME SYNTHASE"/>
    <property type="match status" value="1"/>
</dbReference>
<evidence type="ECO:0000259" key="19">
    <source>
        <dbReference type="Pfam" id="PF14824"/>
    </source>
</evidence>
<evidence type="ECO:0000256" key="6">
    <source>
        <dbReference type="ARBA" id="ARBA00022691"/>
    </source>
</evidence>
<dbReference type="InterPro" id="IPR028281">
    <property type="entry name" value="Sirohaem_synthase_central"/>
</dbReference>
<protein>
    <submittedName>
        <fullName evidence="20">Siroheme synthase</fullName>
    </submittedName>
</protein>
<dbReference type="InterPro" id="IPR003043">
    <property type="entry name" value="Uropor_MeTrfase_CS"/>
</dbReference>
<comment type="pathway">
    <text evidence="14">Cofactor biosynthesis; adenosylcobalamin biosynthesis; precorrin-2 from uroporphyrinogen III: step 1/1.</text>
</comment>
<dbReference type="PROSITE" id="PS00839">
    <property type="entry name" value="SUMT_1"/>
    <property type="match status" value="1"/>
</dbReference>
<gene>
    <name evidence="20" type="primary">cysG</name>
    <name evidence="20" type="ORF">AOE01nite_09840</name>
</gene>
<keyword evidence="4 16" id="KW-0489">Methyltransferase</keyword>
<feature type="domain" description="Tetrapyrrole methylase" evidence="17">
    <location>
        <begin position="232"/>
        <end position="442"/>
    </location>
</feature>
<dbReference type="InterPro" id="IPR036291">
    <property type="entry name" value="NAD(P)-bd_dom_sf"/>
</dbReference>
<dbReference type="FunFam" id="3.30.950.10:FF:000001">
    <property type="entry name" value="Siroheme synthase"/>
    <property type="match status" value="1"/>
</dbReference>
<feature type="active site" description="Proton acceptor" evidence="15">
    <location>
        <position position="262"/>
    </location>
</feature>
<keyword evidence="5 16" id="KW-0808">Transferase</keyword>
<evidence type="ECO:0000259" key="17">
    <source>
        <dbReference type="Pfam" id="PF00590"/>
    </source>
</evidence>
<dbReference type="Gene3D" id="1.10.8.210">
    <property type="entry name" value="Sirohaem synthase, dimerisation domain"/>
    <property type="match status" value="1"/>
</dbReference>
<dbReference type="FunFam" id="3.40.1010.10:FF:000001">
    <property type="entry name" value="Siroheme synthase"/>
    <property type="match status" value="1"/>
</dbReference>
<dbReference type="GO" id="GO:0051287">
    <property type="term" value="F:NAD binding"/>
    <property type="evidence" value="ECO:0007669"/>
    <property type="project" value="InterPro"/>
</dbReference>
<dbReference type="InterPro" id="IPR014777">
    <property type="entry name" value="4pyrrole_Mease_sub1"/>
</dbReference>
<dbReference type="Pfam" id="PF00590">
    <property type="entry name" value="TP_methylase"/>
    <property type="match status" value="1"/>
</dbReference>
<dbReference type="SUPFAM" id="SSF53790">
    <property type="entry name" value="Tetrapyrrole methylase"/>
    <property type="match status" value="1"/>
</dbReference>
<evidence type="ECO:0000256" key="1">
    <source>
        <dbReference type="ARBA" id="ARBA00005010"/>
    </source>
</evidence>
<sequence>MTEAAPGAEALMPWFPVTLRMDSAASALVVGGGGIAANKVALLATTEAAITVLSPDLNAELVRLVARGRISHDPVPVSREVLGKHLPGKRLVFAATNDRAVNRLVAEMARGMNIPVCAVDDPDPSTFITPAIVRRPPVLVAISTAGAAPVLARRLREQIESLLPAQLGRMARFMQRLRPAVAALHPVAETRRRVWERFLDGIGSEQALAGDEAGARLTLEREARGETGSGEVWLVGAGPGDADLLTLKALRLMQNADSVLYDHLLPPEILERVRRDAERVFVGKQRSDHALPQPAINDELIRRARAGERVLRLKGGDPFIFGRGGEEIEALMAADIPFRIVPGISAANGCAASAGIPLTHRDCAQSCLFLTGHARADGTLDLPWDTIARRGQTVVIYMGLGGIAMLCERLMRHGLPPDWPAAVVEKGTQPDQRVVVGDLRSLPEQVMAEVFRSPSLIIVGEVVRHRVVSRSVSPDVTAGTGGGPPEVV</sequence>
<dbReference type="Gene3D" id="3.30.950.10">
    <property type="entry name" value="Methyltransferase, Cobalt-precorrin-4 Transmethylase, Domain 2"/>
    <property type="match status" value="1"/>
</dbReference>
<dbReference type="NCBIfam" id="NF007922">
    <property type="entry name" value="PRK10637.1"/>
    <property type="match status" value="1"/>
</dbReference>
<evidence type="ECO:0000256" key="16">
    <source>
        <dbReference type="RuleBase" id="RU003960"/>
    </source>
</evidence>
<dbReference type="GO" id="GO:0004851">
    <property type="term" value="F:uroporphyrin-III C-methyltransferase activity"/>
    <property type="evidence" value="ECO:0007669"/>
    <property type="project" value="InterPro"/>
</dbReference>
<keyword evidence="6" id="KW-0949">S-adenosyl-L-methionine</keyword>
<organism evidence="20 21">
    <name type="scientific">Acetobacter oeni</name>
    <dbReference type="NCBI Taxonomy" id="304077"/>
    <lineage>
        <taxon>Bacteria</taxon>
        <taxon>Pseudomonadati</taxon>
        <taxon>Pseudomonadota</taxon>
        <taxon>Alphaproteobacteria</taxon>
        <taxon>Acetobacterales</taxon>
        <taxon>Acetobacteraceae</taxon>
        <taxon>Acetobacter</taxon>
    </lineage>
</organism>
<accession>A0A511XIJ0</accession>
<dbReference type="SUPFAM" id="SSF51735">
    <property type="entry name" value="NAD(P)-binding Rossmann-fold domains"/>
    <property type="match status" value="1"/>
</dbReference>
<dbReference type="RefSeq" id="WP_146886656.1">
    <property type="nucleotide sequence ID" value="NZ_BJYG01000008.1"/>
</dbReference>
<name>A0A511XIJ0_9PROT</name>
<dbReference type="Gene3D" id="3.30.160.110">
    <property type="entry name" value="Siroheme synthase, domain 2"/>
    <property type="match status" value="1"/>
</dbReference>
<dbReference type="GO" id="GO:0043115">
    <property type="term" value="F:precorrin-2 dehydrogenase activity"/>
    <property type="evidence" value="ECO:0007669"/>
    <property type="project" value="UniProtKB-EC"/>
</dbReference>